<dbReference type="Proteomes" id="UP000265520">
    <property type="component" value="Unassembled WGS sequence"/>
</dbReference>
<accession>A0A392VK78</accession>
<evidence type="ECO:0000313" key="1">
    <source>
        <dbReference type="EMBL" id="MCI87381.1"/>
    </source>
</evidence>
<proteinExistence type="predicted"/>
<dbReference type="AlphaFoldDB" id="A0A392VK78"/>
<comment type="caution">
    <text evidence="1">The sequence shown here is derived from an EMBL/GenBank/DDBJ whole genome shotgun (WGS) entry which is preliminary data.</text>
</comment>
<protein>
    <submittedName>
        <fullName evidence="1">Uncharacterized protein</fullName>
    </submittedName>
</protein>
<name>A0A392VK78_9FABA</name>
<keyword evidence="2" id="KW-1185">Reference proteome</keyword>
<reference evidence="1 2" key="1">
    <citation type="journal article" date="2018" name="Front. Plant Sci.">
        <title>Red Clover (Trifolium pratense) and Zigzag Clover (T. medium) - A Picture of Genomic Similarities and Differences.</title>
        <authorList>
            <person name="Dluhosova J."/>
            <person name="Istvanek J."/>
            <person name="Nedelnik J."/>
            <person name="Repkova J."/>
        </authorList>
    </citation>
    <scope>NUCLEOTIDE SEQUENCE [LARGE SCALE GENOMIC DNA]</scope>
    <source>
        <strain evidence="2">cv. 10/8</strain>
        <tissue evidence="1">Leaf</tissue>
    </source>
</reference>
<organism evidence="1 2">
    <name type="scientific">Trifolium medium</name>
    <dbReference type="NCBI Taxonomy" id="97028"/>
    <lineage>
        <taxon>Eukaryota</taxon>
        <taxon>Viridiplantae</taxon>
        <taxon>Streptophyta</taxon>
        <taxon>Embryophyta</taxon>
        <taxon>Tracheophyta</taxon>
        <taxon>Spermatophyta</taxon>
        <taxon>Magnoliopsida</taxon>
        <taxon>eudicotyledons</taxon>
        <taxon>Gunneridae</taxon>
        <taxon>Pentapetalae</taxon>
        <taxon>rosids</taxon>
        <taxon>fabids</taxon>
        <taxon>Fabales</taxon>
        <taxon>Fabaceae</taxon>
        <taxon>Papilionoideae</taxon>
        <taxon>50 kb inversion clade</taxon>
        <taxon>NPAAA clade</taxon>
        <taxon>Hologalegina</taxon>
        <taxon>IRL clade</taxon>
        <taxon>Trifolieae</taxon>
        <taxon>Trifolium</taxon>
    </lineage>
</organism>
<sequence length="24" mass="2940">MHFQLLKVFRGSDYLQKKRSSELE</sequence>
<dbReference type="EMBL" id="LXQA011164499">
    <property type="protein sequence ID" value="MCI87381.1"/>
    <property type="molecule type" value="Genomic_DNA"/>
</dbReference>
<feature type="non-terminal residue" evidence="1">
    <location>
        <position position="24"/>
    </location>
</feature>
<evidence type="ECO:0000313" key="2">
    <source>
        <dbReference type="Proteomes" id="UP000265520"/>
    </source>
</evidence>